<protein>
    <recommendedName>
        <fullName evidence="1">N-acetyltransferase domain-containing protein</fullName>
    </recommendedName>
</protein>
<organism evidence="2 3">
    <name type="scientific">Methanosarcina spelaei</name>
    <dbReference type="NCBI Taxonomy" id="1036679"/>
    <lineage>
        <taxon>Archaea</taxon>
        <taxon>Methanobacteriati</taxon>
        <taxon>Methanobacteriota</taxon>
        <taxon>Stenosarchaea group</taxon>
        <taxon>Methanomicrobia</taxon>
        <taxon>Methanosarcinales</taxon>
        <taxon>Methanosarcinaceae</taxon>
        <taxon>Methanosarcina</taxon>
    </lineage>
</organism>
<dbReference type="Pfam" id="PF00583">
    <property type="entry name" value="Acetyltransf_1"/>
    <property type="match status" value="1"/>
</dbReference>
<evidence type="ECO:0000259" key="1">
    <source>
        <dbReference type="PROSITE" id="PS51186"/>
    </source>
</evidence>
<dbReference type="AlphaFoldDB" id="A0A2A2HU97"/>
<dbReference type="PANTHER" id="PTHR31143">
    <property type="match status" value="1"/>
</dbReference>
<accession>A0A2A2HU97</accession>
<proteinExistence type="predicted"/>
<dbReference type="InterPro" id="IPR016181">
    <property type="entry name" value="Acyl_CoA_acyltransferase"/>
</dbReference>
<dbReference type="Proteomes" id="UP000218164">
    <property type="component" value="Unassembled WGS sequence"/>
</dbReference>
<dbReference type="GO" id="GO:0016747">
    <property type="term" value="F:acyltransferase activity, transferring groups other than amino-acyl groups"/>
    <property type="evidence" value="ECO:0007669"/>
    <property type="project" value="InterPro"/>
</dbReference>
<evidence type="ECO:0000313" key="2">
    <source>
        <dbReference type="EMBL" id="PAV13059.1"/>
    </source>
</evidence>
<name>A0A2A2HU97_9EURY</name>
<dbReference type="InterPro" id="IPR000182">
    <property type="entry name" value="GNAT_dom"/>
</dbReference>
<dbReference type="OrthoDB" id="136254at2157"/>
<dbReference type="PROSITE" id="PS51186">
    <property type="entry name" value="GNAT"/>
    <property type="match status" value="1"/>
</dbReference>
<dbReference type="InterPro" id="IPR027365">
    <property type="entry name" value="GNAT_acetyltra_YdfB-like"/>
</dbReference>
<reference evidence="2 3" key="1">
    <citation type="journal article" date="2017" name="BMC Genomics">
        <title>Genomic analysis of methanogenic archaea reveals a shift towards energy conservation.</title>
        <authorList>
            <person name="Gilmore S.P."/>
            <person name="Henske J.K."/>
            <person name="Sexton J.A."/>
            <person name="Solomon K.V."/>
            <person name="Seppala S."/>
            <person name="Yoo J.I."/>
            <person name="Huyett L.M."/>
            <person name="Pressman A."/>
            <person name="Cogan J.Z."/>
            <person name="Kivenson V."/>
            <person name="Peng X."/>
            <person name="Tan Y."/>
            <person name="Valentine D.L."/>
            <person name="O'Malley M.A."/>
        </authorList>
    </citation>
    <scope>NUCLEOTIDE SEQUENCE [LARGE SCALE GENOMIC DNA]</scope>
    <source>
        <strain evidence="2 3">MC-15</strain>
    </source>
</reference>
<dbReference type="PANTHER" id="PTHR31143:SF2">
    <property type="entry name" value="FR47-LIKE DOMAIN-CONTAINING PROTEIN-RELATED"/>
    <property type="match status" value="1"/>
</dbReference>
<dbReference type="RefSeq" id="WP_095644120.1">
    <property type="nucleotide sequence ID" value="NZ_LMVP01000135.1"/>
</dbReference>
<comment type="caution">
    <text evidence="2">The sequence shown here is derived from an EMBL/GenBank/DDBJ whole genome shotgun (WGS) entry which is preliminary data.</text>
</comment>
<keyword evidence="3" id="KW-1185">Reference proteome</keyword>
<feature type="domain" description="N-acetyltransferase" evidence="1">
    <location>
        <begin position="131"/>
        <end position="268"/>
    </location>
</feature>
<gene>
    <name evidence="2" type="ORF">ASJ81_04685</name>
</gene>
<dbReference type="SUPFAM" id="SSF55729">
    <property type="entry name" value="Acyl-CoA N-acyltransferases (Nat)"/>
    <property type="match status" value="1"/>
</dbReference>
<dbReference type="EMBL" id="LMVP01000135">
    <property type="protein sequence ID" value="PAV13059.1"/>
    <property type="molecule type" value="Genomic_DNA"/>
</dbReference>
<sequence length="268" mass="30345">MSAKIDYTHPIFKSEAYQKDIVPFSLIEVLKSSAKLLLSNEKSYIICSVLFPTVPTWIWTAENIGKPELRELCECFYENFNIGNMAYYVAKPDVASAIAEIFIKEKNATLHRIQMQSFECPEIIPPKNNSVIVERAMLDDLETIAELSRCYARECFGREMSREDSMKEAENIIKTLQSFVIRQNGKPVAMAKIARKTEKHVAINEVYTLPEHRCCGFAGAIVAHICKLIIAEGKIPILYADLSNPSSNKAYTNVGFVPRGRVDEIRLE</sequence>
<dbReference type="Gene3D" id="3.40.630.30">
    <property type="match status" value="1"/>
</dbReference>
<evidence type="ECO:0000313" key="3">
    <source>
        <dbReference type="Proteomes" id="UP000218164"/>
    </source>
</evidence>